<gene>
    <name evidence="3" type="ORF">FisN_14Lh068</name>
</gene>
<dbReference type="Gene3D" id="3.90.550.10">
    <property type="entry name" value="Spore Coat Polysaccharide Biosynthesis Protein SpsA, Chain A"/>
    <property type="match status" value="1"/>
</dbReference>
<dbReference type="PANTHER" id="PTHR11183">
    <property type="entry name" value="GLYCOGENIN SUBFAMILY MEMBER"/>
    <property type="match status" value="1"/>
</dbReference>
<keyword evidence="2" id="KW-1133">Transmembrane helix</keyword>
<evidence type="ECO:0000256" key="1">
    <source>
        <dbReference type="SAM" id="MobiDB-lite"/>
    </source>
</evidence>
<keyword evidence="2" id="KW-0812">Transmembrane</keyword>
<name>A0A1Z5J9D5_FISSO</name>
<feature type="region of interest" description="Disordered" evidence="1">
    <location>
        <begin position="66"/>
        <end position="86"/>
    </location>
</feature>
<evidence type="ECO:0000313" key="4">
    <source>
        <dbReference type="Proteomes" id="UP000198406"/>
    </source>
</evidence>
<dbReference type="AlphaFoldDB" id="A0A1Z5J9D5"/>
<dbReference type="InterPro" id="IPR050587">
    <property type="entry name" value="GNT1/Glycosyltrans_8"/>
</dbReference>
<comment type="caution">
    <text evidence="3">The sequence shown here is derived from an EMBL/GenBank/DDBJ whole genome shotgun (WGS) entry which is preliminary data.</text>
</comment>
<dbReference type="OrthoDB" id="2014201at2759"/>
<dbReference type="EMBL" id="BDSP01000022">
    <property type="protein sequence ID" value="GAX10569.1"/>
    <property type="molecule type" value="Genomic_DNA"/>
</dbReference>
<dbReference type="Proteomes" id="UP000198406">
    <property type="component" value="Unassembled WGS sequence"/>
</dbReference>
<keyword evidence="2" id="KW-0472">Membrane</keyword>
<evidence type="ECO:0000313" key="3">
    <source>
        <dbReference type="EMBL" id="GAX10569.1"/>
    </source>
</evidence>
<dbReference type="InterPro" id="IPR029044">
    <property type="entry name" value="Nucleotide-diphossugar_trans"/>
</dbReference>
<organism evidence="3 4">
    <name type="scientific">Fistulifera solaris</name>
    <name type="common">Oleaginous diatom</name>
    <dbReference type="NCBI Taxonomy" id="1519565"/>
    <lineage>
        <taxon>Eukaryota</taxon>
        <taxon>Sar</taxon>
        <taxon>Stramenopiles</taxon>
        <taxon>Ochrophyta</taxon>
        <taxon>Bacillariophyta</taxon>
        <taxon>Bacillariophyceae</taxon>
        <taxon>Bacillariophycidae</taxon>
        <taxon>Naviculales</taxon>
        <taxon>Naviculaceae</taxon>
        <taxon>Fistulifera</taxon>
    </lineage>
</organism>
<feature type="compositionally biased region" description="Low complexity" evidence="1">
    <location>
        <begin position="71"/>
        <end position="81"/>
    </location>
</feature>
<keyword evidence="4" id="KW-1185">Reference proteome</keyword>
<proteinExistence type="predicted"/>
<protein>
    <submittedName>
        <fullName evidence="3">Uncharacterized protein</fullName>
    </submittedName>
</protein>
<feature type="transmembrane region" description="Helical" evidence="2">
    <location>
        <begin position="20"/>
        <end position="46"/>
    </location>
</feature>
<accession>A0A1Z5J9D5</accession>
<dbReference type="InParanoid" id="A0A1Z5J9D5"/>
<evidence type="ECO:0000256" key="2">
    <source>
        <dbReference type="SAM" id="Phobius"/>
    </source>
</evidence>
<reference evidence="3 4" key="1">
    <citation type="journal article" date="2015" name="Plant Cell">
        <title>Oil accumulation by the oleaginous diatom Fistulifera solaris as revealed by the genome and transcriptome.</title>
        <authorList>
            <person name="Tanaka T."/>
            <person name="Maeda Y."/>
            <person name="Veluchamy A."/>
            <person name="Tanaka M."/>
            <person name="Abida H."/>
            <person name="Marechal E."/>
            <person name="Bowler C."/>
            <person name="Muto M."/>
            <person name="Sunaga Y."/>
            <person name="Tanaka M."/>
            <person name="Yoshino T."/>
            <person name="Taniguchi T."/>
            <person name="Fukuda Y."/>
            <person name="Nemoto M."/>
            <person name="Matsumoto M."/>
            <person name="Wong P.S."/>
            <person name="Aburatani S."/>
            <person name="Fujibuchi W."/>
        </authorList>
    </citation>
    <scope>NUCLEOTIDE SEQUENCE [LARGE SCALE GENOMIC DNA]</scope>
    <source>
        <strain evidence="3 4">JPCC DA0580</strain>
    </source>
</reference>
<sequence length="449" mass="50852">MVHVRSTQQRRRQAASKGVVLIGVCVVTVLIFSFVTITLLNILHFYHFVTFDNDSIRIEASSNGLRKKPQSSLNSNSNTDTLLRDPPTLQKNVTIAYAVTVTGCGKDPLIEGAAVLQHSIRTRASRAYHSHFVVFYPPEAAMCVEPLQSLGFELIPRQVLVNVSDIQGDFLRTQITSNGCCGEKELLKLEAYTLVQYPIVVHLDLDVLILQSMDALYNSMLLQQPVPSTILQSPSQSIPTQVNAFFTYDYNMVQPHVQYKPVQGGFLVLRPSLQVYQEYKDIVLKGDFRQNKGWGGLVGPFYGSMTFQGIVPYYYNVLKVGKQSVELNRCIYNQMADNPRTGKTVNDQVSGKCRTNTETCEDCRERPIQDIVTTHYTLCQKPWWCVPHNANTLQHRLCRQLTQVWYQVRSELEKSWERSGQGPGTYDVEQFYGFCTKPGKEGYVPMVLP</sequence>
<dbReference type="SUPFAM" id="SSF53448">
    <property type="entry name" value="Nucleotide-diphospho-sugar transferases"/>
    <property type="match status" value="1"/>
</dbReference>